<feature type="domain" description="Nudix hydrolase" evidence="6">
    <location>
        <begin position="1"/>
        <end position="120"/>
    </location>
</feature>
<dbReference type="Pfam" id="PF00293">
    <property type="entry name" value="NUDIX"/>
    <property type="match status" value="1"/>
</dbReference>
<dbReference type="Gene3D" id="3.90.79.10">
    <property type="entry name" value="Nucleoside Triphosphate Pyrophosphohydrolase"/>
    <property type="match status" value="1"/>
</dbReference>
<dbReference type="SUPFAM" id="SSF55811">
    <property type="entry name" value="Nudix"/>
    <property type="match status" value="1"/>
</dbReference>
<dbReference type="GO" id="GO:0046872">
    <property type="term" value="F:metal ion binding"/>
    <property type="evidence" value="ECO:0007669"/>
    <property type="project" value="UniProtKB-KW"/>
</dbReference>
<reference evidence="7 8" key="1">
    <citation type="journal article" date="2011" name="Stand. Genomic Sci.">
        <title>Complete genome sequence of Haliscomenobacter hydrossis type strain (O).</title>
        <authorList>
            <consortium name="US DOE Joint Genome Institute (JGI-PGF)"/>
            <person name="Daligault H."/>
            <person name="Lapidus A."/>
            <person name="Zeytun A."/>
            <person name="Nolan M."/>
            <person name="Lucas S."/>
            <person name="Del Rio T.G."/>
            <person name="Tice H."/>
            <person name="Cheng J.F."/>
            <person name="Tapia R."/>
            <person name="Han C."/>
            <person name="Goodwin L."/>
            <person name="Pitluck S."/>
            <person name="Liolios K."/>
            <person name="Pagani I."/>
            <person name="Ivanova N."/>
            <person name="Huntemann M."/>
            <person name="Mavromatis K."/>
            <person name="Mikhailova N."/>
            <person name="Pati A."/>
            <person name="Chen A."/>
            <person name="Palaniappan K."/>
            <person name="Land M."/>
            <person name="Hauser L."/>
            <person name="Brambilla E.M."/>
            <person name="Rohde M."/>
            <person name="Verbarg S."/>
            <person name="Goker M."/>
            <person name="Bristow J."/>
            <person name="Eisen J.A."/>
            <person name="Markowitz V."/>
            <person name="Hugenholtz P."/>
            <person name="Kyrpides N.C."/>
            <person name="Klenk H.P."/>
            <person name="Woyke T."/>
        </authorList>
    </citation>
    <scope>NUCLEOTIDE SEQUENCE [LARGE SCALE GENOMIC DNA]</scope>
    <source>
        <strain evidence="8">ATCC 27775 / DSM 1100 / LMG 10767 / O</strain>
    </source>
</reference>
<dbReference type="AlphaFoldDB" id="F4KWD8"/>
<comment type="similarity">
    <text evidence="2">Belongs to the Nudix hydrolase family.</text>
</comment>
<keyword evidence="8" id="KW-1185">Reference proteome</keyword>
<keyword evidence="4 7" id="KW-0378">Hydrolase</keyword>
<dbReference type="InterPro" id="IPR015797">
    <property type="entry name" value="NUDIX_hydrolase-like_dom_sf"/>
</dbReference>
<dbReference type="PROSITE" id="PS51462">
    <property type="entry name" value="NUDIX"/>
    <property type="match status" value="1"/>
</dbReference>
<sequence>MVILRHQQHFLLLKRIKPPYVGSYLPVGGKLEPFEDPRTAAIRELKEETGLEITALKYGGSLMESSPIDYNWQCNIYIADIDFIVPPPCPEGDLEWIAFADVPNVPTPPTDFTVYQYLMEEKPFAFNAVYDAEMNLVFMDEELTGIRILG</sequence>
<evidence type="ECO:0000313" key="8">
    <source>
        <dbReference type="Proteomes" id="UP000008461"/>
    </source>
</evidence>
<dbReference type="InterPro" id="IPR020084">
    <property type="entry name" value="NUDIX_hydrolase_CS"/>
</dbReference>
<evidence type="ECO:0000256" key="2">
    <source>
        <dbReference type="ARBA" id="ARBA00005582"/>
    </source>
</evidence>
<name>F4KWD8_HALH1</name>
<dbReference type="HOGENOM" id="CLU_037162_17_0_10"/>
<keyword evidence="5" id="KW-0460">Magnesium</keyword>
<dbReference type="GO" id="GO:0016818">
    <property type="term" value="F:hydrolase activity, acting on acid anhydrides, in phosphorus-containing anhydrides"/>
    <property type="evidence" value="ECO:0007669"/>
    <property type="project" value="TreeGrafter"/>
</dbReference>
<evidence type="ECO:0000313" key="7">
    <source>
        <dbReference type="EMBL" id="AEE50288.1"/>
    </source>
</evidence>
<accession>F4KWD8</accession>
<protein>
    <submittedName>
        <fullName evidence="7">NUDIX hydrolase</fullName>
    </submittedName>
</protein>
<dbReference type="Proteomes" id="UP000008461">
    <property type="component" value="Chromosome"/>
</dbReference>
<evidence type="ECO:0000256" key="3">
    <source>
        <dbReference type="ARBA" id="ARBA00022723"/>
    </source>
</evidence>
<comment type="cofactor">
    <cofactor evidence="1">
        <name>Mg(2+)</name>
        <dbReference type="ChEBI" id="CHEBI:18420"/>
    </cofactor>
</comment>
<dbReference type="KEGG" id="hhy:Halhy_2414"/>
<dbReference type="PROSITE" id="PS00893">
    <property type="entry name" value="NUDIX_BOX"/>
    <property type="match status" value="1"/>
</dbReference>
<evidence type="ECO:0000256" key="5">
    <source>
        <dbReference type="ARBA" id="ARBA00022842"/>
    </source>
</evidence>
<evidence type="ECO:0000259" key="6">
    <source>
        <dbReference type="PROSITE" id="PS51462"/>
    </source>
</evidence>
<dbReference type="GO" id="GO:0005737">
    <property type="term" value="C:cytoplasm"/>
    <property type="evidence" value="ECO:0007669"/>
    <property type="project" value="TreeGrafter"/>
</dbReference>
<gene>
    <name evidence="7" type="ordered locus">Halhy_2414</name>
</gene>
<evidence type="ECO:0000256" key="4">
    <source>
        <dbReference type="ARBA" id="ARBA00022801"/>
    </source>
</evidence>
<dbReference type="InterPro" id="IPR000086">
    <property type="entry name" value="NUDIX_hydrolase_dom"/>
</dbReference>
<evidence type="ECO:0000256" key="1">
    <source>
        <dbReference type="ARBA" id="ARBA00001946"/>
    </source>
</evidence>
<proteinExistence type="inferred from homology"/>
<dbReference type="EMBL" id="CP002691">
    <property type="protein sequence ID" value="AEE50288.1"/>
    <property type="molecule type" value="Genomic_DNA"/>
</dbReference>
<dbReference type="PANTHER" id="PTHR43758">
    <property type="entry name" value="7,8-DIHYDRO-8-OXOGUANINE TRIPHOSPHATASE"/>
    <property type="match status" value="1"/>
</dbReference>
<dbReference type="STRING" id="760192.Halhy_2414"/>
<reference key="2">
    <citation type="submission" date="2011-04" db="EMBL/GenBank/DDBJ databases">
        <title>Complete sequence of chromosome of Haliscomenobacter hydrossis DSM 1100.</title>
        <authorList>
            <consortium name="US DOE Joint Genome Institute (JGI-PGF)"/>
            <person name="Lucas S."/>
            <person name="Han J."/>
            <person name="Lapidus A."/>
            <person name="Bruce D."/>
            <person name="Goodwin L."/>
            <person name="Pitluck S."/>
            <person name="Peters L."/>
            <person name="Kyrpides N."/>
            <person name="Mavromatis K."/>
            <person name="Ivanova N."/>
            <person name="Ovchinnikova G."/>
            <person name="Pagani I."/>
            <person name="Daligault H."/>
            <person name="Detter J.C."/>
            <person name="Han C."/>
            <person name="Land M."/>
            <person name="Hauser L."/>
            <person name="Markowitz V."/>
            <person name="Cheng J.-F."/>
            <person name="Hugenholtz P."/>
            <person name="Woyke T."/>
            <person name="Wu D."/>
            <person name="Verbarg S."/>
            <person name="Frueling A."/>
            <person name="Brambilla E."/>
            <person name="Klenk H.-P."/>
            <person name="Eisen J.A."/>
        </authorList>
    </citation>
    <scope>NUCLEOTIDE SEQUENCE</scope>
    <source>
        <strain>DSM 1100</strain>
    </source>
</reference>
<organism evidence="7 8">
    <name type="scientific">Haliscomenobacter hydrossis (strain ATCC 27775 / DSM 1100 / LMG 10767 / O)</name>
    <dbReference type="NCBI Taxonomy" id="760192"/>
    <lineage>
        <taxon>Bacteria</taxon>
        <taxon>Pseudomonadati</taxon>
        <taxon>Bacteroidota</taxon>
        <taxon>Saprospiria</taxon>
        <taxon>Saprospirales</taxon>
        <taxon>Haliscomenobacteraceae</taxon>
        <taxon>Haliscomenobacter</taxon>
    </lineage>
</organism>
<dbReference type="PANTHER" id="PTHR43758:SF8">
    <property type="entry name" value="8-OXO-DGTP DIPHOSPHATASE YTKD-RELATED"/>
    <property type="match status" value="1"/>
</dbReference>
<dbReference type="CDD" id="cd18886">
    <property type="entry name" value="NUDIX_MutT_Nudt1"/>
    <property type="match status" value="1"/>
</dbReference>
<dbReference type="eggNOG" id="COG1051">
    <property type="taxonomic scope" value="Bacteria"/>
</dbReference>
<keyword evidence="3" id="KW-0479">Metal-binding</keyword>